<evidence type="ECO:0000256" key="3">
    <source>
        <dbReference type="ARBA" id="ARBA00023125"/>
    </source>
</evidence>
<comment type="similarity">
    <text evidence="1">Belongs to the LysR transcriptional regulatory family.</text>
</comment>
<dbReference type="GO" id="GO:0043565">
    <property type="term" value="F:sequence-specific DNA binding"/>
    <property type="evidence" value="ECO:0007669"/>
    <property type="project" value="TreeGrafter"/>
</dbReference>
<dbReference type="InterPro" id="IPR058163">
    <property type="entry name" value="LysR-type_TF_proteobact-type"/>
</dbReference>
<dbReference type="InterPro" id="IPR036388">
    <property type="entry name" value="WH-like_DNA-bd_sf"/>
</dbReference>
<dbReference type="PANTHER" id="PTHR30537:SF72">
    <property type="entry name" value="LYSR FAMILY TRANSCRIPTIONAL REGULATOR"/>
    <property type="match status" value="1"/>
</dbReference>
<protein>
    <submittedName>
        <fullName evidence="6">LysR family transcriptional regulator</fullName>
    </submittedName>
</protein>
<dbReference type="Proteomes" id="UP000064137">
    <property type="component" value="Chromosome"/>
</dbReference>
<dbReference type="GO" id="GO:0003700">
    <property type="term" value="F:DNA-binding transcription factor activity"/>
    <property type="evidence" value="ECO:0007669"/>
    <property type="project" value="InterPro"/>
</dbReference>
<evidence type="ECO:0000259" key="5">
    <source>
        <dbReference type="PROSITE" id="PS50931"/>
    </source>
</evidence>
<dbReference type="AlphaFoldDB" id="A0A0U4W081"/>
<evidence type="ECO:0000256" key="2">
    <source>
        <dbReference type="ARBA" id="ARBA00023015"/>
    </source>
</evidence>
<dbReference type="OrthoDB" id="9110639at2"/>
<evidence type="ECO:0000256" key="1">
    <source>
        <dbReference type="ARBA" id="ARBA00009437"/>
    </source>
</evidence>
<dbReference type="EMBL" id="CP013987">
    <property type="protein sequence ID" value="ALZ83142.1"/>
    <property type="molecule type" value="Genomic_DNA"/>
</dbReference>
<keyword evidence="4" id="KW-0804">Transcription</keyword>
<dbReference type="KEGG" id="por:APT59_02620"/>
<evidence type="ECO:0000313" key="7">
    <source>
        <dbReference type="Proteomes" id="UP000064137"/>
    </source>
</evidence>
<feature type="domain" description="HTH lysR-type" evidence="5">
    <location>
        <begin position="1"/>
        <end position="59"/>
    </location>
</feature>
<dbReference type="CDD" id="cd08476">
    <property type="entry name" value="PBP2_CrgA_like_7"/>
    <property type="match status" value="1"/>
</dbReference>
<dbReference type="PANTHER" id="PTHR30537">
    <property type="entry name" value="HTH-TYPE TRANSCRIPTIONAL REGULATOR"/>
    <property type="match status" value="1"/>
</dbReference>
<dbReference type="InterPro" id="IPR036390">
    <property type="entry name" value="WH_DNA-bd_sf"/>
</dbReference>
<dbReference type="RefSeq" id="WP_059313418.1">
    <property type="nucleotide sequence ID" value="NZ_CP013987.1"/>
</dbReference>
<dbReference type="FunFam" id="1.10.10.10:FF:000001">
    <property type="entry name" value="LysR family transcriptional regulator"/>
    <property type="match status" value="1"/>
</dbReference>
<dbReference type="InterPro" id="IPR005119">
    <property type="entry name" value="LysR_subst-bd"/>
</dbReference>
<sequence>MDSLTSLVAFVKTADALSFVNAGQAMGISASAVGKNVAKLEASLQVRLFHRSTRKVSLTPEGALFYERCKRALDELEDARALLSQAARTPQGRLKVSLPTIGYRFLLPHLALFRQHYPEIELELDFNDELVDVIDAGFDVVIRSGGLADNKLMARRLGPFRFVLCAAPDYLQRRGHPIALADLERHDCLRYRFVTTGKIMDWSLSADPLLSRLHLPTTLVLNNMEAILMAAQDGHGIAFMPDFLVREALAAGRLETLLDAYTQDEGQFWALWPSSRHLSPKVRVFVDFIEQRLFKAAIRVNPTPGAT</sequence>
<gene>
    <name evidence="6" type="ORF">APT59_02620</name>
</gene>
<keyword evidence="3" id="KW-0238">DNA-binding</keyword>
<dbReference type="Pfam" id="PF00126">
    <property type="entry name" value="HTH_1"/>
    <property type="match status" value="1"/>
</dbReference>
<dbReference type="SUPFAM" id="SSF53850">
    <property type="entry name" value="Periplasmic binding protein-like II"/>
    <property type="match status" value="1"/>
</dbReference>
<evidence type="ECO:0000256" key="4">
    <source>
        <dbReference type="ARBA" id="ARBA00023163"/>
    </source>
</evidence>
<dbReference type="Pfam" id="PF03466">
    <property type="entry name" value="LysR_substrate"/>
    <property type="match status" value="1"/>
</dbReference>
<name>A0A0U4W081_9PSED</name>
<dbReference type="Gene3D" id="3.40.190.290">
    <property type="match status" value="1"/>
</dbReference>
<keyword evidence="2" id="KW-0805">Transcription regulation</keyword>
<evidence type="ECO:0000313" key="6">
    <source>
        <dbReference type="EMBL" id="ALZ83142.1"/>
    </source>
</evidence>
<dbReference type="PROSITE" id="PS50931">
    <property type="entry name" value="HTH_LYSR"/>
    <property type="match status" value="1"/>
</dbReference>
<reference evidence="6 7" key="1">
    <citation type="submission" date="2016-01" db="EMBL/GenBank/DDBJ databases">
        <title>Annotation of Pseudomonas oryzihabitans USDA-ARS-USMARC-56511.</title>
        <authorList>
            <person name="Harhay G.P."/>
            <person name="Harhay D.M."/>
            <person name="Smith T.P.L."/>
            <person name="Bono J.L."/>
            <person name="Heaton M.P."/>
            <person name="Clawson M.L."/>
            <person name="Chitko-Mckown C.G."/>
            <person name="Capik S.F."/>
            <person name="DeDonder K.D."/>
            <person name="Apley M.D."/>
            <person name="Lubbers B.V."/>
            <person name="White B.J."/>
            <person name="Larson R.L."/>
        </authorList>
    </citation>
    <scope>NUCLEOTIDE SEQUENCE [LARGE SCALE GENOMIC DNA]</scope>
    <source>
        <strain evidence="6 7">USDA-ARS-USMARC-56511</strain>
    </source>
</reference>
<proteinExistence type="inferred from homology"/>
<accession>A0A0U4W081</accession>
<dbReference type="GO" id="GO:0006351">
    <property type="term" value="P:DNA-templated transcription"/>
    <property type="evidence" value="ECO:0007669"/>
    <property type="project" value="TreeGrafter"/>
</dbReference>
<dbReference type="Gene3D" id="1.10.10.10">
    <property type="entry name" value="Winged helix-like DNA-binding domain superfamily/Winged helix DNA-binding domain"/>
    <property type="match status" value="1"/>
</dbReference>
<dbReference type="InterPro" id="IPR000847">
    <property type="entry name" value="LysR_HTH_N"/>
</dbReference>
<dbReference type="SUPFAM" id="SSF46785">
    <property type="entry name" value="Winged helix' DNA-binding domain"/>
    <property type="match status" value="1"/>
</dbReference>
<organism evidence="6 7">
    <name type="scientific">Pseudomonas oryzihabitans</name>
    <dbReference type="NCBI Taxonomy" id="47885"/>
    <lineage>
        <taxon>Bacteria</taxon>
        <taxon>Pseudomonadati</taxon>
        <taxon>Pseudomonadota</taxon>
        <taxon>Gammaproteobacteria</taxon>
        <taxon>Pseudomonadales</taxon>
        <taxon>Pseudomonadaceae</taxon>
        <taxon>Pseudomonas</taxon>
    </lineage>
</organism>